<feature type="transmembrane region" description="Helical" evidence="7">
    <location>
        <begin position="20"/>
        <end position="35"/>
    </location>
</feature>
<feature type="transmembrane region" description="Helical" evidence="7">
    <location>
        <begin position="71"/>
        <end position="94"/>
    </location>
</feature>
<evidence type="ECO:0000256" key="6">
    <source>
        <dbReference type="SAM" id="MobiDB-lite"/>
    </source>
</evidence>
<dbReference type="Proteomes" id="UP000317155">
    <property type="component" value="Unassembled WGS sequence"/>
</dbReference>
<evidence type="ECO:0000256" key="1">
    <source>
        <dbReference type="ARBA" id="ARBA00004141"/>
    </source>
</evidence>
<feature type="transmembrane region" description="Helical" evidence="7">
    <location>
        <begin position="246"/>
        <end position="267"/>
    </location>
</feature>
<keyword evidence="5 7" id="KW-0472">Membrane</keyword>
<keyword evidence="9" id="KW-1185">Reference proteome</keyword>
<feature type="transmembrane region" description="Helical" evidence="7">
    <location>
        <begin position="166"/>
        <end position="183"/>
    </location>
</feature>
<reference evidence="8 9" key="1">
    <citation type="submission" date="2019-07" db="EMBL/GenBank/DDBJ databases">
        <title>Insights of Desulfuromonas acetexigens electromicrobiology.</title>
        <authorList>
            <person name="Katuri K."/>
            <person name="Sapireddy V."/>
            <person name="Shaw D.R."/>
            <person name="Saikaly P."/>
        </authorList>
    </citation>
    <scope>NUCLEOTIDE SEQUENCE [LARGE SCALE GENOMIC DNA]</scope>
    <source>
        <strain evidence="8 9">2873</strain>
    </source>
</reference>
<feature type="transmembrane region" description="Helical" evidence="7">
    <location>
        <begin position="317"/>
        <end position="347"/>
    </location>
</feature>
<feature type="region of interest" description="Disordered" evidence="6">
    <location>
        <begin position="365"/>
        <end position="393"/>
    </location>
</feature>
<dbReference type="InterPro" id="IPR002549">
    <property type="entry name" value="AI-2E-like"/>
</dbReference>
<dbReference type="EMBL" id="VJVV01000003">
    <property type="protein sequence ID" value="TRO82681.1"/>
    <property type="molecule type" value="Genomic_DNA"/>
</dbReference>
<dbReference type="GO" id="GO:0016020">
    <property type="term" value="C:membrane"/>
    <property type="evidence" value="ECO:0007669"/>
    <property type="project" value="UniProtKB-SubCell"/>
</dbReference>
<evidence type="ECO:0000313" key="8">
    <source>
        <dbReference type="EMBL" id="TRO82681.1"/>
    </source>
</evidence>
<organism evidence="8 9">
    <name type="scientific">Trichloromonas acetexigens</name>
    <dbReference type="NCBI Taxonomy" id="38815"/>
    <lineage>
        <taxon>Bacteria</taxon>
        <taxon>Pseudomonadati</taxon>
        <taxon>Thermodesulfobacteriota</taxon>
        <taxon>Desulfuromonadia</taxon>
        <taxon>Desulfuromonadales</taxon>
        <taxon>Trichloromonadaceae</taxon>
        <taxon>Trichloromonas</taxon>
    </lineage>
</organism>
<dbReference type="PANTHER" id="PTHR21716:SF4">
    <property type="entry name" value="TRANSMEMBRANE PROTEIN 245"/>
    <property type="match status" value="1"/>
</dbReference>
<comment type="subcellular location">
    <subcellularLocation>
        <location evidence="1">Membrane</location>
        <topology evidence="1">Multi-pass membrane protein</topology>
    </subcellularLocation>
</comment>
<feature type="compositionally biased region" description="Basic and acidic residues" evidence="6">
    <location>
        <begin position="384"/>
        <end position="393"/>
    </location>
</feature>
<protein>
    <submittedName>
        <fullName evidence="8">AI-2E family transporter</fullName>
    </submittedName>
</protein>
<evidence type="ECO:0000313" key="9">
    <source>
        <dbReference type="Proteomes" id="UP000317155"/>
    </source>
</evidence>
<comment type="caution">
    <text evidence="8">The sequence shown here is derived from an EMBL/GenBank/DDBJ whole genome shotgun (WGS) entry which is preliminary data.</text>
</comment>
<dbReference type="OrthoDB" id="9773730at2"/>
<feature type="transmembrane region" description="Helical" evidence="7">
    <location>
        <begin position="274"/>
        <end position="297"/>
    </location>
</feature>
<name>A0A550JHJ0_9BACT</name>
<proteinExistence type="inferred from homology"/>
<dbReference type="Pfam" id="PF01594">
    <property type="entry name" value="AI-2E_transport"/>
    <property type="match status" value="1"/>
</dbReference>
<evidence type="ECO:0000256" key="3">
    <source>
        <dbReference type="ARBA" id="ARBA00022692"/>
    </source>
</evidence>
<sequence>MTDDHPRYDKEHSKLEQRSFLLMLILVSLLFLFLLKPFWGSIFWACLIGLIFHPLYSRLRNLWRGRSTLSALATLVICLILGIVPTLFVMTSFFQEGAGLYQRLQSGEFDIQGRVEQVRQAFPTVQNLLERLNLDLNNVTAQLSKAALTASQFIAQNAVQLGQGTMQFFVSLGLTLYVAFFMLRDGRSLIELLVRALPLGDAREQLLFTKFAEVARATVKGNLVVAVTQGTLGGIIFWALDIRGPLLWGVVMTLLSLIPVVGAGLIWAPVAIYLFAIGNWIQGTILVVFGVAVIGLVDNFLRPILVGRDTKLPDYIVLLSTLGGFVLFGMNGFVVGPLIAALFVAFWEIFIREFNSPPLILTADNSPPSAPPIVDPADAPDTPNKQENDSGTA</sequence>
<accession>A0A550JHJ0</accession>
<feature type="transmembrane region" description="Helical" evidence="7">
    <location>
        <begin position="41"/>
        <end position="59"/>
    </location>
</feature>
<keyword evidence="4 7" id="KW-1133">Transmembrane helix</keyword>
<dbReference type="RefSeq" id="WP_092056900.1">
    <property type="nucleotide sequence ID" value="NZ_FOJJ01000023.1"/>
</dbReference>
<evidence type="ECO:0000256" key="5">
    <source>
        <dbReference type="ARBA" id="ARBA00023136"/>
    </source>
</evidence>
<gene>
    <name evidence="8" type="ORF">FL622_05715</name>
</gene>
<dbReference type="AlphaFoldDB" id="A0A550JHJ0"/>
<dbReference type="PANTHER" id="PTHR21716">
    <property type="entry name" value="TRANSMEMBRANE PROTEIN"/>
    <property type="match status" value="1"/>
</dbReference>
<keyword evidence="3 7" id="KW-0812">Transmembrane</keyword>
<feature type="transmembrane region" description="Helical" evidence="7">
    <location>
        <begin position="223"/>
        <end position="240"/>
    </location>
</feature>
<comment type="similarity">
    <text evidence="2">Belongs to the autoinducer-2 exporter (AI-2E) (TC 2.A.86) family.</text>
</comment>
<evidence type="ECO:0000256" key="2">
    <source>
        <dbReference type="ARBA" id="ARBA00009773"/>
    </source>
</evidence>
<evidence type="ECO:0000256" key="4">
    <source>
        <dbReference type="ARBA" id="ARBA00022989"/>
    </source>
</evidence>
<evidence type="ECO:0000256" key="7">
    <source>
        <dbReference type="SAM" id="Phobius"/>
    </source>
</evidence>